<proteinExistence type="predicted"/>
<reference evidence="1 2" key="1">
    <citation type="journal article" date="2018" name="Nat. Genet.">
        <title>The Rosa genome provides new insights in the design of modern roses.</title>
        <authorList>
            <person name="Bendahmane M."/>
        </authorList>
    </citation>
    <scope>NUCLEOTIDE SEQUENCE [LARGE SCALE GENOMIC DNA]</scope>
    <source>
        <strain evidence="2">cv. Old Blush</strain>
    </source>
</reference>
<dbReference type="AlphaFoldDB" id="A0A2P6PL94"/>
<evidence type="ECO:0000313" key="1">
    <source>
        <dbReference type="EMBL" id="PRQ22676.1"/>
    </source>
</evidence>
<dbReference type="Gramene" id="PRQ22676">
    <property type="protein sequence ID" value="PRQ22676"/>
    <property type="gene ID" value="RchiOBHm_Chr6g0252901"/>
</dbReference>
<gene>
    <name evidence="1" type="ORF">RchiOBHm_Chr6g0252901</name>
</gene>
<sequence>MYSQNWCEDRKKYNLVLNYHAYCGTMKFERSYWHGPLPFHIVVRNHKIIILKV</sequence>
<dbReference type="Proteomes" id="UP000238479">
    <property type="component" value="Chromosome 6"/>
</dbReference>
<comment type="caution">
    <text evidence="1">The sequence shown here is derived from an EMBL/GenBank/DDBJ whole genome shotgun (WGS) entry which is preliminary data.</text>
</comment>
<name>A0A2P6PL94_ROSCH</name>
<organism evidence="1 2">
    <name type="scientific">Rosa chinensis</name>
    <name type="common">China rose</name>
    <dbReference type="NCBI Taxonomy" id="74649"/>
    <lineage>
        <taxon>Eukaryota</taxon>
        <taxon>Viridiplantae</taxon>
        <taxon>Streptophyta</taxon>
        <taxon>Embryophyta</taxon>
        <taxon>Tracheophyta</taxon>
        <taxon>Spermatophyta</taxon>
        <taxon>Magnoliopsida</taxon>
        <taxon>eudicotyledons</taxon>
        <taxon>Gunneridae</taxon>
        <taxon>Pentapetalae</taxon>
        <taxon>rosids</taxon>
        <taxon>fabids</taxon>
        <taxon>Rosales</taxon>
        <taxon>Rosaceae</taxon>
        <taxon>Rosoideae</taxon>
        <taxon>Rosoideae incertae sedis</taxon>
        <taxon>Rosa</taxon>
    </lineage>
</organism>
<protein>
    <submittedName>
        <fullName evidence="1">Uncharacterized protein</fullName>
    </submittedName>
</protein>
<keyword evidence="2" id="KW-1185">Reference proteome</keyword>
<evidence type="ECO:0000313" key="2">
    <source>
        <dbReference type="Proteomes" id="UP000238479"/>
    </source>
</evidence>
<dbReference type="EMBL" id="PDCK01000044">
    <property type="protein sequence ID" value="PRQ22676.1"/>
    <property type="molecule type" value="Genomic_DNA"/>
</dbReference>
<accession>A0A2P6PL94</accession>